<evidence type="ECO:0000313" key="1">
    <source>
        <dbReference type="EMBL" id="KAK7345043.1"/>
    </source>
</evidence>
<gene>
    <name evidence="1" type="ORF">VNO77_15416</name>
</gene>
<proteinExistence type="predicted"/>
<dbReference type="AlphaFoldDB" id="A0AAN9M3Z5"/>
<protein>
    <submittedName>
        <fullName evidence="1">Uncharacterized protein</fullName>
    </submittedName>
</protein>
<keyword evidence="2" id="KW-1185">Reference proteome</keyword>
<dbReference type="EMBL" id="JAYMYQ010000003">
    <property type="protein sequence ID" value="KAK7345043.1"/>
    <property type="molecule type" value="Genomic_DNA"/>
</dbReference>
<name>A0AAN9M3Z5_CANGL</name>
<sequence length="178" mass="20618">MASRRGATVLSLLAVHLRLQIKFKPIFLYMNVYPACELHGLLSLAFIGHIAANVPLRLSCPKYYPRTRIQLECAWLAFNGSRGEIIEPRVFALVYCWRWEHVTIVGVHWVHMNKSRTSVQDLPRSRQALLHVHFSFQLHKVFSPPFQNEFLDPPFLLKIEGPISEAWSDSQRLCCHLD</sequence>
<evidence type="ECO:0000313" key="2">
    <source>
        <dbReference type="Proteomes" id="UP001367508"/>
    </source>
</evidence>
<organism evidence="1 2">
    <name type="scientific">Canavalia gladiata</name>
    <name type="common">Sword bean</name>
    <name type="synonym">Dolichos gladiatus</name>
    <dbReference type="NCBI Taxonomy" id="3824"/>
    <lineage>
        <taxon>Eukaryota</taxon>
        <taxon>Viridiplantae</taxon>
        <taxon>Streptophyta</taxon>
        <taxon>Embryophyta</taxon>
        <taxon>Tracheophyta</taxon>
        <taxon>Spermatophyta</taxon>
        <taxon>Magnoliopsida</taxon>
        <taxon>eudicotyledons</taxon>
        <taxon>Gunneridae</taxon>
        <taxon>Pentapetalae</taxon>
        <taxon>rosids</taxon>
        <taxon>fabids</taxon>
        <taxon>Fabales</taxon>
        <taxon>Fabaceae</taxon>
        <taxon>Papilionoideae</taxon>
        <taxon>50 kb inversion clade</taxon>
        <taxon>NPAAA clade</taxon>
        <taxon>indigoferoid/millettioid clade</taxon>
        <taxon>Phaseoleae</taxon>
        <taxon>Canavalia</taxon>
    </lineage>
</organism>
<dbReference type="Proteomes" id="UP001367508">
    <property type="component" value="Unassembled WGS sequence"/>
</dbReference>
<comment type="caution">
    <text evidence="1">The sequence shown here is derived from an EMBL/GenBank/DDBJ whole genome shotgun (WGS) entry which is preliminary data.</text>
</comment>
<reference evidence="1 2" key="1">
    <citation type="submission" date="2024-01" db="EMBL/GenBank/DDBJ databases">
        <title>The genomes of 5 underutilized Papilionoideae crops provide insights into root nodulation and disease resistanc.</title>
        <authorList>
            <person name="Jiang F."/>
        </authorList>
    </citation>
    <scope>NUCLEOTIDE SEQUENCE [LARGE SCALE GENOMIC DNA]</scope>
    <source>
        <strain evidence="1">LVBAO_FW01</strain>
        <tissue evidence="1">Leaves</tissue>
    </source>
</reference>
<accession>A0AAN9M3Z5</accession>